<keyword evidence="1" id="KW-0472">Membrane</keyword>
<gene>
    <name evidence="3" type="ORF">J2X04_002908</name>
</gene>
<evidence type="ECO:0000256" key="1">
    <source>
        <dbReference type="SAM" id="Phobius"/>
    </source>
</evidence>
<accession>A0ABU1VSR7</accession>
<comment type="caution">
    <text evidence="3">The sequence shown here is derived from an EMBL/GenBank/DDBJ whole genome shotgun (WGS) entry which is preliminary data.</text>
</comment>
<reference evidence="3 4" key="1">
    <citation type="submission" date="2023-07" db="EMBL/GenBank/DDBJ databases">
        <title>Sorghum-associated microbial communities from plants grown in Nebraska, USA.</title>
        <authorList>
            <person name="Schachtman D."/>
        </authorList>
    </citation>
    <scope>NUCLEOTIDE SEQUENCE [LARGE SCALE GENOMIC DNA]</scope>
    <source>
        <strain evidence="3 4">BE187</strain>
    </source>
</reference>
<organism evidence="3 4">
    <name type="scientific">Agrilutibacter niabensis</name>
    <dbReference type="NCBI Taxonomy" id="380628"/>
    <lineage>
        <taxon>Bacteria</taxon>
        <taxon>Pseudomonadati</taxon>
        <taxon>Pseudomonadota</taxon>
        <taxon>Gammaproteobacteria</taxon>
        <taxon>Lysobacterales</taxon>
        <taxon>Lysobacteraceae</taxon>
        <taxon>Agrilutibacter</taxon>
    </lineage>
</organism>
<evidence type="ECO:0000259" key="2">
    <source>
        <dbReference type="Pfam" id="PF09990"/>
    </source>
</evidence>
<keyword evidence="1" id="KW-0812">Transmembrane</keyword>
<dbReference type="InterPro" id="IPR019251">
    <property type="entry name" value="DUF2231_TM"/>
</dbReference>
<dbReference type="EMBL" id="JAVDVW010000002">
    <property type="protein sequence ID" value="MDR7100527.1"/>
    <property type="molecule type" value="Genomic_DNA"/>
</dbReference>
<protein>
    <submittedName>
        <fullName evidence="3">Membrane protein</fullName>
    </submittedName>
</protein>
<feature type="transmembrane region" description="Helical" evidence="1">
    <location>
        <begin position="72"/>
        <end position="92"/>
    </location>
</feature>
<feature type="transmembrane region" description="Helical" evidence="1">
    <location>
        <begin position="104"/>
        <end position="129"/>
    </location>
</feature>
<dbReference type="Pfam" id="PF09990">
    <property type="entry name" value="DUF2231"/>
    <property type="match status" value="1"/>
</dbReference>
<feature type="transmembrane region" description="Helical" evidence="1">
    <location>
        <begin position="33"/>
        <end position="60"/>
    </location>
</feature>
<keyword evidence="1" id="KW-1133">Transmembrane helix</keyword>
<evidence type="ECO:0000313" key="3">
    <source>
        <dbReference type="EMBL" id="MDR7100527.1"/>
    </source>
</evidence>
<dbReference type="RefSeq" id="WP_310055383.1">
    <property type="nucleotide sequence ID" value="NZ_JAVDVW010000002.1"/>
</dbReference>
<sequence length="153" mass="16081">MKHPLHPALVHFPVACWSLATLADLASLRWAPAWHYAGPLMAAGVVTALAAMAAGFVELLKLDADHPANADAYRHMLLAMTALCCYGASLFLRLEGMTFTRPDAIGIAVGAAGFIALCLTGWLGGKLVYVHGVGVGRTRAPGSKDGDRPSRTT</sequence>
<evidence type="ECO:0000313" key="4">
    <source>
        <dbReference type="Proteomes" id="UP001267878"/>
    </source>
</evidence>
<feature type="domain" description="DUF2231" evidence="2">
    <location>
        <begin position="2"/>
        <end position="135"/>
    </location>
</feature>
<name>A0ABU1VSR7_9GAMM</name>
<dbReference type="Proteomes" id="UP001267878">
    <property type="component" value="Unassembled WGS sequence"/>
</dbReference>
<proteinExistence type="predicted"/>
<keyword evidence="4" id="KW-1185">Reference proteome</keyword>